<dbReference type="PANTHER" id="PTHR30303:SF0">
    <property type="entry name" value="CARBAMOYL DEHYDRATASE HYPE"/>
    <property type="match status" value="1"/>
</dbReference>
<proteinExistence type="predicted"/>
<dbReference type="GO" id="GO:0051604">
    <property type="term" value="P:protein maturation"/>
    <property type="evidence" value="ECO:0007669"/>
    <property type="project" value="TreeGrafter"/>
</dbReference>
<evidence type="ECO:0000259" key="1">
    <source>
        <dbReference type="Pfam" id="PF02769"/>
    </source>
</evidence>
<dbReference type="Pfam" id="PF02769">
    <property type="entry name" value="AIRS_C"/>
    <property type="match status" value="1"/>
</dbReference>
<sequence>GDFGLESGVKSDCAPLNFLLPFWKKGALWMRDITRGGLASVLCELAERIPYSLLIEEEKIPLSRAVRGASELLGIDPFYLACEGRAVVIASGKRAGDILEEIKRDSLGKKAEIIGQVEDKIGKPGELLLSTSSGGLRMLEPLTSELLPRIC</sequence>
<dbReference type="AlphaFoldDB" id="X1GNP2"/>
<dbReference type="InterPro" id="IPR010918">
    <property type="entry name" value="PurM-like_C_dom"/>
</dbReference>
<dbReference type="Gene3D" id="3.90.650.10">
    <property type="entry name" value="PurM-like C-terminal domain"/>
    <property type="match status" value="1"/>
</dbReference>
<reference evidence="2" key="1">
    <citation type="journal article" date="2014" name="Front. Microbiol.">
        <title>High frequency of phylogenetically diverse reductive dehalogenase-homologous genes in deep subseafloor sedimentary metagenomes.</title>
        <authorList>
            <person name="Kawai M."/>
            <person name="Futagami T."/>
            <person name="Toyoda A."/>
            <person name="Takaki Y."/>
            <person name="Nishi S."/>
            <person name="Hori S."/>
            <person name="Arai W."/>
            <person name="Tsubouchi T."/>
            <person name="Morono Y."/>
            <person name="Uchiyama I."/>
            <person name="Ito T."/>
            <person name="Fujiyama A."/>
            <person name="Inagaki F."/>
            <person name="Takami H."/>
        </authorList>
    </citation>
    <scope>NUCLEOTIDE SEQUENCE</scope>
    <source>
        <strain evidence="2">Expedition CK06-06</strain>
    </source>
</reference>
<feature type="non-terminal residue" evidence="2">
    <location>
        <position position="1"/>
    </location>
</feature>
<dbReference type="InterPro" id="IPR011854">
    <property type="entry name" value="HypE"/>
</dbReference>
<dbReference type="EMBL" id="BARU01007947">
    <property type="protein sequence ID" value="GAH34628.1"/>
    <property type="molecule type" value="Genomic_DNA"/>
</dbReference>
<dbReference type="InterPro" id="IPR036676">
    <property type="entry name" value="PurM-like_C_sf"/>
</dbReference>
<gene>
    <name evidence="2" type="ORF">S03H2_15613</name>
</gene>
<protein>
    <recommendedName>
        <fullName evidence="1">PurM-like C-terminal domain-containing protein</fullName>
    </recommendedName>
</protein>
<comment type="caution">
    <text evidence="2">The sequence shown here is derived from an EMBL/GenBank/DDBJ whole genome shotgun (WGS) entry which is preliminary data.</text>
</comment>
<name>X1GNP2_9ZZZZ</name>
<feature type="domain" description="PurM-like C-terminal" evidence="1">
    <location>
        <begin position="24"/>
        <end position="120"/>
    </location>
</feature>
<organism evidence="2">
    <name type="scientific">marine sediment metagenome</name>
    <dbReference type="NCBI Taxonomy" id="412755"/>
    <lineage>
        <taxon>unclassified sequences</taxon>
        <taxon>metagenomes</taxon>
        <taxon>ecological metagenomes</taxon>
    </lineage>
</organism>
<accession>X1GNP2</accession>
<dbReference type="SUPFAM" id="SSF56042">
    <property type="entry name" value="PurM C-terminal domain-like"/>
    <property type="match status" value="1"/>
</dbReference>
<dbReference type="PANTHER" id="PTHR30303">
    <property type="entry name" value="HYDROGENASE ISOENZYMES FORMATION PROTEIN HYPE"/>
    <property type="match status" value="1"/>
</dbReference>
<evidence type="ECO:0000313" key="2">
    <source>
        <dbReference type="EMBL" id="GAH34628.1"/>
    </source>
</evidence>